<dbReference type="PANTHER" id="PTHR43022:SF1">
    <property type="entry name" value="PROTEIN SMF"/>
    <property type="match status" value="1"/>
</dbReference>
<evidence type="ECO:0000256" key="1">
    <source>
        <dbReference type="ARBA" id="ARBA00006525"/>
    </source>
</evidence>
<feature type="domain" description="DprA winged helix" evidence="3">
    <location>
        <begin position="298"/>
        <end position="357"/>
    </location>
</feature>
<comment type="caution">
    <text evidence="4">The sequence shown here is derived from an EMBL/GenBank/DDBJ whole genome shotgun (WGS) entry which is preliminary data.</text>
</comment>
<dbReference type="SUPFAM" id="SSF102405">
    <property type="entry name" value="MCP/YpsA-like"/>
    <property type="match status" value="1"/>
</dbReference>
<evidence type="ECO:0000313" key="5">
    <source>
        <dbReference type="Proteomes" id="UP000177876"/>
    </source>
</evidence>
<protein>
    <submittedName>
        <fullName evidence="4">DNA protecting protein DprA</fullName>
    </submittedName>
</protein>
<comment type="similarity">
    <text evidence="1">Belongs to the DprA/Smf family.</text>
</comment>
<dbReference type="Pfam" id="PF17782">
    <property type="entry name" value="WHD_DprA"/>
    <property type="match status" value="1"/>
</dbReference>
<organism evidence="4 5">
    <name type="scientific">Candidatus Solincola sediminis</name>
    <dbReference type="NCBI Taxonomy" id="1797199"/>
    <lineage>
        <taxon>Bacteria</taxon>
        <taxon>Bacillati</taxon>
        <taxon>Actinomycetota</taxon>
        <taxon>Candidatus Geothermincolia</taxon>
        <taxon>Candidatus Geothermincolales</taxon>
        <taxon>Candidatus Geothermincolaceae</taxon>
        <taxon>Candidatus Solincola</taxon>
    </lineage>
</organism>
<dbReference type="InterPro" id="IPR003488">
    <property type="entry name" value="DprA"/>
</dbReference>
<dbReference type="STRING" id="1797197.A2Y75_05845"/>
<evidence type="ECO:0000259" key="2">
    <source>
        <dbReference type="Pfam" id="PF02481"/>
    </source>
</evidence>
<gene>
    <name evidence="4" type="ORF">A2Y75_05845</name>
</gene>
<dbReference type="Pfam" id="PF02481">
    <property type="entry name" value="DNA_processg_A"/>
    <property type="match status" value="1"/>
</dbReference>
<dbReference type="AlphaFoldDB" id="A0A1F2WFW4"/>
<dbReference type="Gene3D" id="3.40.50.450">
    <property type="match status" value="1"/>
</dbReference>
<reference evidence="4 5" key="1">
    <citation type="journal article" date="2016" name="Nat. Commun.">
        <title>Thousands of microbial genomes shed light on interconnected biogeochemical processes in an aquifer system.</title>
        <authorList>
            <person name="Anantharaman K."/>
            <person name="Brown C.T."/>
            <person name="Hug L.A."/>
            <person name="Sharon I."/>
            <person name="Castelle C.J."/>
            <person name="Probst A.J."/>
            <person name="Thomas B.C."/>
            <person name="Singh A."/>
            <person name="Wilkins M.J."/>
            <person name="Karaoz U."/>
            <person name="Brodie E.L."/>
            <person name="Williams K.H."/>
            <person name="Hubbard S.S."/>
            <person name="Banfield J.F."/>
        </authorList>
    </citation>
    <scope>NUCLEOTIDE SEQUENCE [LARGE SCALE GENOMIC DNA]</scope>
</reference>
<dbReference type="InterPro" id="IPR041614">
    <property type="entry name" value="DprA_WH"/>
</dbReference>
<name>A0A1F2WFW4_9ACTN</name>
<feature type="domain" description="Smf/DprA SLOG" evidence="2">
    <location>
        <begin position="79"/>
        <end position="287"/>
    </location>
</feature>
<sequence>MEEAYRAALACIPGMNILALPRLIEMAGGPTTLWNIFENGGGRAAALVGSEKAAQFKEASRSSHPGMVLKELKRHGIRVMFPGGPDFPERLTSIYDPPAVLFMKGNQLPHQGMYVAVVGARRASGYGKWVAETLAAQLAGLGIVVVSGAAYGVDACAHLGCLKASGFTAAVLGCGIDRIYPAEHEKLFQNIENSGCIVSEYPPGAEPLAWHFPHRNRIIAGLSHAVVVVEAAEKSGALITADMALEEGREVLAVPGPINSFLSLGTNALIQKGAKLVRSIEDICDELPWDFSHAASTPPGLPGAQLAGIELSILDLLRGGPRSLDWLSARLERNPGELLPCLTEVSLKGWVGEEVGGKYRLLRDPEMPSRIKSNRSIKIQQ</sequence>
<accession>A0A1F2WFW4</accession>
<evidence type="ECO:0000313" key="4">
    <source>
        <dbReference type="EMBL" id="OFW55701.1"/>
    </source>
</evidence>
<dbReference type="Proteomes" id="UP000177876">
    <property type="component" value="Unassembled WGS sequence"/>
</dbReference>
<proteinExistence type="inferred from homology"/>
<dbReference type="GO" id="GO:0009294">
    <property type="term" value="P:DNA-mediated transformation"/>
    <property type="evidence" value="ECO:0007669"/>
    <property type="project" value="InterPro"/>
</dbReference>
<evidence type="ECO:0000259" key="3">
    <source>
        <dbReference type="Pfam" id="PF17782"/>
    </source>
</evidence>
<dbReference type="NCBIfam" id="TIGR00732">
    <property type="entry name" value="dprA"/>
    <property type="match status" value="1"/>
</dbReference>
<dbReference type="PANTHER" id="PTHR43022">
    <property type="entry name" value="PROTEIN SMF"/>
    <property type="match status" value="1"/>
</dbReference>
<dbReference type="InterPro" id="IPR057666">
    <property type="entry name" value="DrpA_SLOG"/>
</dbReference>
<dbReference type="EMBL" id="MELK01000052">
    <property type="protein sequence ID" value="OFW55701.1"/>
    <property type="molecule type" value="Genomic_DNA"/>
</dbReference>